<feature type="region of interest" description="Disordered" evidence="7">
    <location>
        <begin position="239"/>
        <end position="260"/>
    </location>
</feature>
<feature type="transmembrane region" description="Helical" evidence="8">
    <location>
        <begin position="193"/>
        <end position="220"/>
    </location>
</feature>
<evidence type="ECO:0000256" key="5">
    <source>
        <dbReference type="ARBA" id="ARBA00022989"/>
    </source>
</evidence>
<evidence type="ECO:0000256" key="8">
    <source>
        <dbReference type="SAM" id="Phobius"/>
    </source>
</evidence>
<comment type="subcellular location">
    <subcellularLocation>
        <location evidence="1">Cell membrane</location>
        <topology evidence="1">Multi-pass membrane protein</topology>
    </subcellularLocation>
</comment>
<keyword evidence="2" id="KW-1003">Cell membrane</keyword>
<dbReference type="SMART" id="SM00014">
    <property type="entry name" value="acidPPc"/>
    <property type="match status" value="1"/>
</dbReference>
<keyword evidence="11" id="KW-1185">Reference proteome</keyword>
<evidence type="ECO:0000313" key="11">
    <source>
        <dbReference type="Proteomes" id="UP001431429"/>
    </source>
</evidence>
<dbReference type="InterPro" id="IPR036938">
    <property type="entry name" value="PAP2/HPO_sf"/>
</dbReference>
<dbReference type="Pfam" id="PF01569">
    <property type="entry name" value="PAP2"/>
    <property type="match status" value="1"/>
</dbReference>
<evidence type="ECO:0000259" key="9">
    <source>
        <dbReference type="SMART" id="SM00014"/>
    </source>
</evidence>
<keyword evidence="4" id="KW-0378">Hydrolase</keyword>
<proteinExistence type="predicted"/>
<feature type="compositionally biased region" description="Basic and acidic residues" evidence="7">
    <location>
        <begin position="248"/>
        <end position="260"/>
    </location>
</feature>
<dbReference type="Gene3D" id="1.20.144.10">
    <property type="entry name" value="Phosphatidic acid phosphatase type 2/haloperoxidase"/>
    <property type="match status" value="1"/>
</dbReference>
<protein>
    <submittedName>
        <fullName evidence="10">Phosphatase PAP2 family protein</fullName>
    </submittedName>
</protein>
<feature type="domain" description="Phosphatidic acid phosphatase type 2/haloperoxidase" evidence="9">
    <location>
        <begin position="100"/>
        <end position="205"/>
    </location>
</feature>
<dbReference type="RefSeq" id="WP_250924574.1">
    <property type="nucleotide sequence ID" value="NZ_JAMQAW010000104.1"/>
</dbReference>
<comment type="caution">
    <text evidence="10">The sequence shown here is derived from an EMBL/GenBank/DDBJ whole genome shotgun (WGS) entry which is preliminary data.</text>
</comment>
<dbReference type="SUPFAM" id="SSF48317">
    <property type="entry name" value="Acid phosphatase/Vanadium-dependent haloperoxidase"/>
    <property type="match status" value="1"/>
</dbReference>
<feature type="transmembrane region" description="Helical" evidence="8">
    <location>
        <begin position="57"/>
        <end position="79"/>
    </location>
</feature>
<evidence type="ECO:0000256" key="1">
    <source>
        <dbReference type="ARBA" id="ARBA00004651"/>
    </source>
</evidence>
<name>A0ABT0V0E0_9ACTN</name>
<dbReference type="EMBL" id="JAMQAW010000104">
    <property type="protein sequence ID" value="MCM2394302.1"/>
    <property type="molecule type" value="Genomic_DNA"/>
</dbReference>
<evidence type="ECO:0000256" key="4">
    <source>
        <dbReference type="ARBA" id="ARBA00022801"/>
    </source>
</evidence>
<dbReference type="Proteomes" id="UP001431429">
    <property type="component" value="Unassembled WGS sequence"/>
</dbReference>
<evidence type="ECO:0000256" key="7">
    <source>
        <dbReference type="SAM" id="MobiDB-lite"/>
    </source>
</evidence>
<organism evidence="10 11">
    <name type="scientific">Streptomyces albipurpureus</name>
    <dbReference type="NCBI Taxonomy" id="2897419"/>
    <lineage>
        <taxon>Bacteria</taxon>
        <taxon>Bacillati</taxon>
        <taxon>Actinomycetota</taxon>
        <taxon>Actinomycetes</taxon>
        <taxon>Kitasatosporales</taxon>
        <taxon>Streptomycetaceae</taxon>
        <taxon>Streptomyces</taxon>
    </lineage>
</organism>
<feature type="transmembrane region" description="Helical" evidence="8">
    <location>
        <begin position="150"/>
        <end position="173"/>
    </location>
</feature>
<evidence type="ECO:0000256" key="2">
    <source>
        <dbReference type="ARBA" id="ARBA00022475"/>
    </source>
</evidence>
<accession>A0ABT0V0E0</accession>
<evidence type="ECO:0000256" key="3">
    <source>
        <dbReference type="ARBA" id="ARBA00022692"/>
    </source>
</evidence>
<evidence type="ECO:0000256" key="6">
    <source>
        <dbReference type="ARBA" id="ARBA00023136"/>
    </source>
</evidence>
<keyword evidence="6 8" id="KW-0472">Membrane</keyword>
<feature type="transmembrane region" description="Helical" evidence="8">
    <location>
        <begin position="91"/>
        <end position="114"/>
    </location>
</feature>
<gene>
    <name evidence="10" type="ORF">NBG84_39565</name>
</gene>
<reference evidence="10" key="1">
    <citation type="submission" date="2022-06" db="EMBL/GenBank/DDBJ databases">
        <title>Genome public.</title>
        <authorList>
            <person name="Sun Q."/>
        </authorList>
    </citation>
    <scope>NUCLEOTIDE SEQUENCE</scope>
    <source>
        <strain evidence="10">CWNU-1</strain>
    </source>
</reference>
<dbReference type="PANTHER" id="PTHR14969:SF62">
    <property type="entry name" value="DECAPRENYLPHOSPHORYL-5-PHOSPHORIBOSE PHOSPHATASE RV3807C-RELATED"/>
    <property type="match status" value="1"/>
</dbReference>
<dbReference type="InterPro" id="IPR000326">
    <property type="entry name" value="PAP2/HPO"/>
</dbReference>
<sequence length="260" mass="27211">MSGLASGIPLAEPRTGLPSADTRFSLAEAGNGTGPDVSLLYDINNLSKAAPPWFDRIMGFVGEYGIMFGLVAVGLWSWWSVRRRGSAEDSVTAVAALAWAPLAAAVAIVINIPIRGFVERPRPFVDHKGLEVLVLGKTDYSFVSDHSTMAMAIAVGIFLAHRALGYAALGLALTEGFLRVYMGVHYPSDVIGGFALGTAATLLLAPLAMALLTPLVAAIAGSRAGWLVRSQVLDRDGGRATPLGIPEPRAEGTGEKDLAA</sequence>
<keyword evidence="5 8" id="KW-1133">Transmembrane helix</keyword>
<evidence type="ECO:0000313" key="10">
    <source>
        <dbReference type="EMBL" id="MCM2394302.1"/>
    </source>
</evidence>
<dbReference type="PANTHER" id="PTHR14969">
    <property type="entry name" value="SPHINGOSINE-1-PHOSPHATE PHOSPHOHYDROLASE"/>
    <property type="match status" value="1"/>
</dbReference>
<keyword evidence="3 8" id="KW-0812">Transmembrane</keyword>